<name>A0A443RXC1_9ACAR</name>
<reference evidence="2 3" key="1">
    <citation type="journal article" date="2018" name="Gigascience">
        <title>Genomes of trombidid mites reveal novel predicted allergens and laterally-transferred genes associated with secondary metabolism.</title>
        <authorList>
            <person name="Dong X."/>
            <person name="Chaisiri K."/>
            <person name="Xia D."/>
            <person name="Armstrong S.D."/>
            <person name="Fang Y."/>
            <person name="Donnelly M.J."/>
            <person name="Kadowaki T."/>
            <person name="McGarry J.W."/>
            <person name="Darby A.C."/>
            <person name="Makepeace B.L."/>
        </authorList>
    </citation>
    <scope>NUCLEOTIDE SEQUENCE [LARGE SCALE GENOMIC DNA]</scope>
    <source>
        <strain evidence="2">UoL-UT</strain>
    </source>
</reference>
<dbReference type="SUPFAM" id="SSF52129">
    <property type="entry name" value="Caspase-like"/>
    <property type="match status" value="1"/>
</dbReference>
<keyword evidence="3" id="KW-1185">Reference proteome</keyword>
<dbReference type="GO" id="GO:0004197">
    <property type="term" value="F:cysteine-type endopeptidase activity"/>
    <property type="evidence" value="ECO:0007669"/>
    <property type="project" value="InterPro"/>
</dbReference>
<dbReference type="VEuPathDB" id="VectorBase:LDEU012039"/>
<feature type="domain" description="Caspase family p20" evidence="1">
    <location>
        <begin position="11"/>
        <end position="136"/>
    </location>
</feature>
<dbReference type="InterPro" id="IPR001309">
    <property type="entry name" value="Pept_C14_p20"/>
</dbReference>
<evidence type="ECO:0000259" key="1">
    <source>
        <dbReference type="PROSITE" id="PS50208"/>
    </source>
</evidence>
<dbReference type="PROSITE" id="PS50208">
    <property type="entry name" value="CASPASE_P20"/>
    <property type="match status" value="1"/>
</dbReference>
<evidence type="ECO:0000313" key="3">
    <source>
        <dbReference type="Proteomes" id="UP000288716"/>
    </source>
</evidence>
<dbReference type="Gene3D" id="3.40.50.1460">
    <property type="match status" value="1"/>
</dbReference>
<comment type="caution">
    <text evidence="2">The sequence shown here is derived from an EMBL/GenBank/DDBJ whole genome shotgun (WGS) entry which is preliminary data.</text>
</comment>
<dbReference type="AlphaFoldDB" id="A0A443RXC1"/>
<gene>
    <name evidence="2" type="ORF">B4U80_14338</name>
</gene>
<dbReference type="Proteomes" id="UP000288716">
    <property type="component" value="Unassembled WGS sequence"/>
</dbReference>
<dbReference type="InterPro" id="IPR029030">
    <property type="entry name" value="Caspase-like_dom_sf"/>
</dbReference>
<dbReference type="GO" id="GO:0006508">
    <property type="term" value="P:proteolysis"/>
    <property type="evidence" value="ECO:0007669"/>
    <property type="project" value="InterPro"/>
</dbReference>
<proteinExistence type="predicted"/>
<evidence type="ECO:0000313" key="2">
    <source>
        <dbReference type="EMBL" id="RWS20001.1"/>
    </source>
</evidence>
<accession>A0A443RXC1</accession>
<sequence>MDNCYPLKRSGKALCLILNTFTFQSKHHIIPSLTDAARHTETMRSLGHVVIPKINISVEETMSILATINSAEISDYYAIVVFVICSTKNIQIGDKVQKCICFKNKQFLAIDDLISFCPQLDTQPTILFLNAFDSESNCNSIEIDTNYSQITLPKWVPNSYRKLITPDVKLYANLKHFLNDNFTDENIDEYLENNEETYLHIISEDDLFSEIEILFTEATQDFFEYS</sequence>
<organism evidence="2 3">
    <name type="scientific">Leptotrombidium deliense</name>
    <dbReference type="NCBI Taxonomy" id="299467"/>
    <lineage>
        <taxon>Eukaryota</taxon>
        <taxon>Metazoa</taxon>
        <taxon>Ecdysozoa</taxon>
        <taxon>Arthropoda</taxon>
        <taxon>Chelicerata</taxon>
        <taxon>Arachnida</taxon>
        <taxon>Acari</taxon>
        <taxon>Acariformes</taxon>
        <taxon>Trombidiformes</taxon>
        <taxon>Prostigmata</taxon>
        <taxon>Anystina</taxon>
        <taxon>Parasitengona</taxon>
        <taxon>Trombiculoidea</taxon>
        <taxon>Trombiculidae</taxon>
        <taxon>Leptotrombidium</taxon>
    </lineage>
</organism>
<dbReference type="EMBL" id="NCKV01020856">
    <property type="protein sequence ID" value="RWS20001.1"/>
    <property type="molecule type" value="Genomic_DNA"/>
</dbReference>
<protein>
    <recommendedName>
        <fullName evidence="1">Caspase family p20 domain-containing protein</fullName>
    </recommendedName>
</protein>